<keyword evidence="3" id="KW-0378">Hydrolase</keyword>
<dbReference type="eggNOG" id="COG0693">
    <property type="taxonomic scope" value="Bacteria"/>
</dbReference>
<evidence type="ECO:0000259" key="2">
    <source>
        <dbReference type="Pfam" id="PF01965"/>
    </source>
</evidence>
<accession>Q13FG4</accession>
<reference evidence="3 4" key="1">
    <citation type="journal article" date="2006" name="Proc. Natl. Acad. Sci. U.S.A.">
        <title>Burkholderia xenovorans LB400 harbors a multi-replicon, 9.73-Mbp genome shaped for versatility.</title>
        <authorList>
            <person name="Chain P.S."/>
            <person name="Denef V.J."/>
            <person name="Konstantinidis K.T."/>
            <person name="Vergez L.M."/>
            <person name="Agullo L."/>
            <person name="Reyes V.L."/>
            <person name="Hauser L."/>
            <person name="Cordova M."/>
            <person name="Gomez L."/>
            <person name="Gonzalez M."/>
            <person name="Land M."/>
            <person name="Lao V."/>
            <person name="Larimer F."/>
            <person name="LiPuma J.J."/>
            <person name="Mahenthiralingam E."/>
            <person name="Malfatti S.A."/>
            <person name="Marx C.J."/>
            <person name="Parnell J.J."/>
            <person name="Ramette A."/>
            <person name="Richardson P."/>
            <person name="Seeger M."/>
            <person name="Smith D."/>
            <person name="Spilker T."/>
            <person name="Sul W.J."/>
            <person name="Tsoi T.V."/>
            <person name="Ulrich L.E."/>
            <person name="Zhulin I.B."/>
            <person name="Tiedje J.M."/>
        </authorList>
    </citation>
    <scope>NUCLEOTIDE SEQUENCE [LARGE SCALE GENOMIC DNA]</scope>
    <source>
        <strain evidence="3 4">LB400</strain>
    </source>
</reference>
<dbReference type="InterPro" id="IPR029062">
    <property type="entry name" value="Class_I_gatase-like"/>
</dbReference>
<dbReference type="EMBL" id="CP000272">
    <property type="protein sequence ID" value="ABE37175.1"/>
    <property type="molecule type" value="Genomic_DNA"/>
</dbReference>
<dbReference type="Gene3D" id="3.40.50.880">
    <property type="match status" value="1"/>
</dbReference>
<feature type="domain" description="DJ-1/PfpI" evidence="2">
    <location>
        <begin position="7"/>
        <end position="169"/>
    </location>
</feature>
<name>Q13FG4_PARXL</name>
<dbReference type="PANTHER" id="PTHR42733">
    <property type="entry name" value="DJ-1 PROTEIN"/>
    <property type="match status" value="1"/>
</dbReference>
<dbReference type="Pfam" id="PF01965">
    <property type="entry name" value="DJ-1_PfpI"/>
    <property type="match status" value="1"/>
</dbReference>
<dbReference type="InterPro" id="IPR006286">
    <property type="entry name" value="C56_PfpI-like"/>
</dbReference>
<dbReference type="STRING" id="266265.Bxe_C1318"/>
<comment type="similarity">
    <text evidence="1">Belongs to the peptidase C56 family.</text>
</comment>
<protein>
    <submittedName>
        <fullName evidence="3">Peptidase C56, PfpI</fullName>
        <ecNumber evidence="3">3.2.-.-</ecNumber>
    </submittedName>
</protein>
<dbReference type="KEGG" id="bxe:Bxe_C1318"/>
<dbReference type="Proteomes" id="UP000001817">
    <property type="component" value="Chromosome 3"/>
</dbReference>
<evidence type="ECO:0000313" key="3">
    <source>
        <dbReference type="EMBL" id="ABE37175.1"/>
    </source>
</evidence>
<proteinExistence type="inferred from homology"/>
<dbReference type="CDD" id="cd03134">
    <property type="entry name" value="GATase1_PfpI_like"/>
    <property type="match status" value="1"/>
</dbReference>
<dbReference type="MEROPS" id="C56.001"/>
<sequence>MDIAKAQVAVLVEHLYQELELWHPVLRLREAGANVLLVGPDTRLVYSSKLGYPARPDLSIDDVKAEDFDAVVIPGGFAPEGMRRHPAMIEFVREMDAQGRLIAAICHAGLVLASAQIARNRKLTCVSLVKDDVINAGANYVNEGLVIDHNIITSQLPSDLPVFGKAIVDYLSSNDVEPGAARRLAPADGRKPSPVAYLEPVELIMGPRGRASANYTTLAIAASGASA</sequence>
<dbReference type="PROSITE" id="PS51276">
    <property type="entry name" value="PEPTIDASE_C56_PFPI"/>
    <property type="match status" value="1"/>
</dbReference>
<dbReference type="SUPFAM" id="SSF52317">
    <property type="entry name" value="Class I glutamine amidotransferase-like"/>
    <property type="match status" value="1"/>
</dbReference>
<evidence type="ECO:0000313" key="4">
    <source>
        <dbReference type="Proteomes" id="UP000001817"/>
    </source>
</evidence>
<dbReference type="EC" id="3.2.-.-" evidence="3"/>
<gene>
    <name evidence="3" type="ORF">Bxe_C1318</name>
</gene>
<dbReference type="InterPro" id="IPR002818">
    <property type="entry name" value="DJ-1/PfpI"/>
</dbReference>
<dbReference type="GO" id="GO:0016798">
    <property type="term" value="F:hydrolase activity, acting on glycosyl bonds"/>
    <property type="evidence" value="ECO:0007669"/>
    <property type="project" value="UniProtKB-KW"/>
</dbReference>
<keyword evidence="4" id="KW-1185">Reference proteome</keyword>
<evidence type="ECO:0000256" key="1">
    <source>
        <dbReference type="ARBA" id="ARBA00008542"/>
    </source>
</evidence>
<organism evidence="3 4">
    <name type="scientific">Paraburkholderia xenovorans (strain LB400)</name>
    <dbReference type="NCBI Taxonomy" id="266265"/>
    <lineage>
        <taxon>Bacteria</taxon>
        <taxon>Pseudomonadati</taxon>
        <taxon>Pseudomonadota</taxon>
        <taxon>Betaproteobacteria</taxon>
        <taxon>Burkholderiales</taxon>
        <taxon>Burkholderiaceae</taxon>
        <taxon>Paraburkholderia</taxon>
    </lineage>
</organism>
<dbReference type="NCBIfam" id="TIGR01382">
    <property type="entry name" value="PfpI"/>
    <property type="match status" value="1"/>
</dbReference>
<dbReference type="KEGG" id="bxb:DR64_8496"/>
<dbReference type="RefSeq" id="WP_011494401.1">
    <property type="nucleotide sequence ID" value="NC_007953.1"/>
</dbReference>
<dbReference type="AlphaFoldDB" id="Q13FG4"/>
<dbReference type="OrthoDB" id="9792284at2"/>
<dbReference type="PANTHER" id="PTHR42733:SF13">
    <property type="entry name" value="DJ-1_PFPI DOMAIN-CONTAINING PROTEIN"/>
    <property type="match status" value="1"/>
</dbReference>
<keyword evidence="3" id="KW-0326">Glycosidase</keyword>